<evidence type="ECO:0000313" key="5">
    <source>
        <dbReference type="EMBL" id="GGK28967.1"/>
    </source>
</evidence>
<dbReference type="Gene3D" id="3.90.550.10">
    <property type="entry name" value="Spore Coat Polysaccharide Biosynthesis Protein SpsA, Chain A"/>
    <property type="match status" value="1"/>
</dbReference>
<accession>A0A8J3BR33</accession>
<dbReference type="InterPro" id="IPR001173">
    <property type="entry name" value="Glyco_trans_2-like"/>
</dbReference>
<sequence>MKLSIIIPLYNSEKFISKCIESLLNQNTPYDNYELIVVNDGSTDGSEKIVRSFCEAYKNITLINQDNMGNGAARNTGVASAKGDYLYFIDSDDYLSKNILNNLLEVLELYDLDMLGFDSQVVTNSDFDTAKPITLNPKGHQPIKGIQFIKESNYKAEVWWYFVKKSFFKDSGIKFYDRKFVQDSYVTTTLLLKSNSFLYLPIDAHRYRKHNNSITKNQSRKHISKHINDMFFAIEKLSDLTNGITDKDCLKRLKSRQESYLFFLLMRFPKSNVSFTQLNGFVKKAKALQVYPLKNFIGDDYNGIRYRVLTFIINKKIALILFMLILRIKHKCFNK</sequence>
<dbReference type="Proteomes" id="UP000612329">
    <property type="component" value="Unassembled WGS sequence"/>
</dbReference>
<dbReference type="InterPro" id="IPR029044">
    <property type="entry name" value="Nucleotide-diphossugar_trans"/>
</dbReference>
<dbReference type="EMBL" id="BMNR01000005">
    <property type="protein sequence ID" value="GGK28967.1"/>
    <property type="molecule type" value="Genomic_DNA"/>
</dbReference>
<proteinExistence type="predicted"/>
<organism evidence="5 6">
    <name type="scientific">Yeosuana aromativorans</name>
    <dbReference type="NCBI Taxonomy" id="288019"/>
    <lineage>
        <taxon>Bacteria</taxon>
        <taxon>Pseudomonadati</taxon>
        <taxon>Bacteroidota</taxon>
        <taxon>Flavobacteriia</taxon>
        <taxon>Flavobacteriales</taxon>
        <taxon>Flavobacteriaceae</taxon>
        <taxon>Yeosuana</taxon>
    </lineage>
</organism>
<keyword evidence="3" id="KW-0472">Membrane</keyword>
<evidence type="ECO:0000256" key="3">
    <source>
        <dbReference type="SAM" id="Phobius"/>
    </source>
</evidence>
<name>A0A8J3BR33_9FLAO</name>
<evidence type="ECO:0000256" key="2">
    <source>
        <dbReference type="ARBA" id="ARBA00022679"/>
    </source>
</evidence>
<evidence type="ECO:0000259" key="4">
    <source>
        <dbReference type="Pfam" id="PF00535"/>
    </source>
</evidence>
<dbReference type="Pfam" id="PF00535">
    <property type="entry name" value="Glycos_transf_2"/>
    <property type="match status" value="1"/>
</dbReference>
<feature type="transmembrane region" description="Helical" evidence="3">
    <location>
        <begin position="304"/>
        <end position="326"/>
    </location>
</feature>
<keyword evidence="3" id="KW-0812">Transmembrane</keyword>
<dbReference type="RefSeq" id="WP_188653427.1">
    <property type="nucleotide sequence ID" value="NZ_BMNR01000005.1"/>
</dbReference>
<reference evidence="5" key="1">
    <citation type="journal article" date="2014" name="Int. J. Syst. Evol. Microbiol.">
        <title>Complete genome sequence of Corynebacterium casei LMG S-19264T (=DSM 44701T), isolated from a smear-ripened cheese.</title>
        <authorList>
            <consortium name="US DOE Joint Genome Institute (JGI-PGF)"/>
            <person name="Walter F."/>
            <person name="Albersmeier A."/>
            <person name="Kalinowski J."/>
            <person name="Ruckert C."/>
        </authorList>
    </citation>
    <scope>NUCLEOTIDE SEQUENCE</scope>
    <source>
        <strain evidence="5">JCM 12862</strain>
    </source>
</reference>
<keyword evidence="3" id="KW-1133">Transmembrane helix</keyword>
<reference evidence="5" key="2">
    <citation type="submission" date="2020-09" db="EMBL/GenBank/DDBJ databases">
        <authorList>
            <person name="Sun Q."/>
            <person name="Ohkuma M."/>
        </authorList>
    </citation>
    <scope>NUCLEOTIDE SEQUENCE</scope>
    <source>
        <strain evidence="5">JCM 12862</strain>
    </source>
</reference>
<dbReference type="SUPFAM" id="SSF53448">
    <property type="entry name" value="Nucleotide-diphospho-sugar transferases"/>
    <property type="match status" value="1"/>
</dbReference>
<keyword evidence="6" id="KW-1185">Reference proteome</keyword>
<evidence type="ECO:0000256" key="1">
    <source>
        <dbReference type="ARBA" id="ARBA00022676"/>
    </source>
</evidence>
<dbReference type="GO" id="GO:0016758">
    <property type="term" value="F:hexosyltransferase activity"/>
    <property type="evidence" value="ECO:0007669"/>
    <property type="project" value="UniProtKB-ARBA"/>
</dbReference>
<keyword evidence="1" id="KW-0328">Glycosyltransferase</keyword>
<dbReference type="CDD" id="cd00761">
    <property type="entry name" value="Glyco_tranf_GTA_type"/>
    <property type="match status" value="1"/>
</dbReference>
<comment type="caution">
    <text evidence="5">The sequence shown here is derived from an EMBL/GenBank/DDBJ whole genome shotgun (WGS) entry which is preliminary data.</text>
</comment>
<evidence type="ECO:0000313" key="6">
    <source>
        <dbReference type="Proteomes" id="UP000612329"/>
    </source>
</evidence>
<feature type="domain" description="Glycosyltransferase 2-like" evidence="4">
    <location>
        <begin position="4"/>
        <end position="140"/>
    </location>
</feature>
<dbReference type="PANTHER" id="PTHR22916:SF51">
    <property type="entry name" value="GLYCOSYLTRANSFERASE EPSH-RELATED"/>
    <property type="match status" value="1"/>
</dbReference>
<protein>
    <submittedName>
        <fullName evidence="5">Sugar transferase</fullName>
    </submittedName>
</protein>
<dbReference type="PANTHER" id="PTHR22916">
    <property type="entry name" value="GLYCOSYLTRANSFERASE"/>
    <property type="match status" value="1"/>
</dbReference>
<keyword evidence="2 5" id="KW-0808">Transferase</keyword>
<gene>
    <name evidence="5" type="primary">ycbH</name>
    <name evidence="5" type="ORF">GCM10007962_24010</name>
</gene>
<dbReference type="AlphaFoldDB" id="A0A8J3BR33"/>